<dbReference type="GO" id="GO:0051301">
    <property type="term" value="P:cell division"/>
    <property type="evidence" value="ECO:0007669"/>
    <property type="project" value="UniProtKB-KW"/>
</dbReference>
<feature type="domain" description="FtsK" evidence="6">
    <location>
        <begin position="909"/>
        <end position="1095"/>
    </location>
</feature>
<dbReference type="InterPro" id="IPR000253">
    <property type="entry name" value="FHA_dom"/>
</dbReference>
<dbReference type="Gene3D" id="2.60.200.20">
    <property type="match status" value="1"/>
</dbReference>
<dbReference type="PANTHER" id="PTHR22683">
    <property type="entry name" value="SPORULATION PROTEIN RELATED"/>
    <property type="match status" value="1"/>
</dbReference>
<sequence>MTVLGSDVEIDLPVDDPAGTTLSEVRELLEPLTGPWPPGWEEEWRAGGEPVAAAVLGRPPLLAGALVPGPLAAPAPAGVAVRVVAGPAAGRLLSLGAGTHLVGRPGAASALALDDPSVSRRHAEVTVHDDGSVSLRDRGSLNGTTWLRGDEREPVRDGCALDLPARVAVGDTVLHLGPLPPRPASVRPDGRGHLLLNRPPRLVPQVEARVLDWPAEQPAPERPELPVLALLVPLAVAGVLALVWSPLSLLLGLVSPLLVGGQWWTQRRRWAAGALRRGAELAAARDAVRRTHREALAAEHARAHDLAPDAGALLAEVLARGERLFARSAEHPDHLHCRLGLGDRPALTCLVRPARAGAVGTTGTADGGAEAPDPLLHDVPVNVDLTRGPLGLAGDRPALLRTARLLLAQVAAWHSPASVRLAVAGDGEEWAWTRWLPHLDASDGTALDAAARALARRRATTRGGAERWAGEDHLVVLLDGVARWRSDPRLAELLVAGARHGVHVVCLAPTVSELPAECRSVVDLAPAPARSHTEQGSVDFRADGVDASWAEAVARALAPLRDAGGARAATTPVDVRLGDLLGPTGPEDLARTWRAPAPGLTVALGAGAGGTRSVDLVVDGPHALVAGTTGSGKSVLLRTLVAGLCAGFSPQAVQLVLVDYKGGAAFGPCTRFPHVAGVVTDLDEQLAARVLRSLRAEVRRREEVLARAGADDVRDLLPGRLPRLVVVVDEFRVLSQELPDFVDGLVRLAVVGRSLGVHLVLATQRPAGVVSPEIRANTNLRIVLRVQDRVDAEDVVGDPAPAGFSDRTPGRAVLRRGSEGLETFQVARLSGPARERGVRVRAPGAGSAAGEVDDLPLLVDAVVAAAAGGEVPPAPWSPPLPGVLPPDEVPAGPGAVLTWGLLDRPDAQRREVAGWDLGAGGHLLVVGGVRSGRTTLLRRLVTAAGRGPGAAEVEVHVLDAGGGLVDLAGRGRTGSVVTAAEVWRAGRLLQRLQEEVERRRALGAAPGAGAPLVVLVVDGWEAWSTALAGADPSAGPEALLRLLREASGVGFRVVVAADRQALTGPVAAACAQVVLLRLPDRTDAALLGVRPAEVPRHAPPGRGLLVVDGRGHEVQVALPFPVPAPGAPARLAVAPLPGRVDDGDAVDAVVGVGGSSLPLGRGGDAAEVVTVDPAGTVLVCGPPGSGRTSVLRVLAAAEARAGRTASWAREARPEELGEVLAGGGLVLVDDVGRPLPPGVEDVLVAALARGGPVRLVVAGDGAEVAGAFRGLAALARTGARTTVLLGREGTVPAEVVSRRPVAAPGRGVGAGFVVRGGRWTSVRVATAGVEPAGAGTGTATWPTVVV</sequence>
<dbReference type="Pfam" id="PF01580">
    <property type="entry name" value="FtsK_SpoIIIE"/>
    <property type="match status" value="2"/>
</dbReference>
<dbReference type="STRING" id="266940.Krad_3790"/>
<evidence type="ECO:0000313" key="8">
    <source>
        <dbReference type="Proteomes" id="UP000001116"/>
    </source>
</evidence>
<dbReference type="GO" id="GO:0003677">
    <property type="term" value="F:DNA binding"/>
    <property type="evidence" value="ECO:0007669"/>
    <property type="project" value="InterPro"/>
</dbReference>
<dbReference type="InterPro" id="IPR050206">
    <property type="entry name" value="FtsK/SpoIIIE/SftA"/>
</dbReference>
<feature type="domain" description="FHA" evidence="5">
    <location>
        <begin position="100"/>
        <end position="144"/>
    </location>
</feature>
<dbReference type="PANTHER" id="PTHR22683:SF1">
    <property type="entry name" value="TYPE VII SECRETION SYSTEM PROTEIN ESSC"/>
    <property type="match status" value="1"/>
</dbReference>
<feature type="domain" description="FtsK" evidence="6">
    <location>
        <begin position="609"/>
        <end position="793"/>
    </location>
</feature>
<dbReference type="eggNOG" id="COG1674">
    <property type="taxonomic scope" value="Bacteria"/>
</dbReference>
<dbReference type="eggNOG" id="COG1716">
    <property type="taxonomic scope" value="Bacteria"/>
</dbReference>
<proteinExistence type="predicted"/>
<dbReference type="InterPro" id="IPR003593">
    <property type="entry name" value="AAA+_ATPase"/>
</dbReference>
<dbReference type="InterPro" id="IPR008984">
    <property type="entry name" value="SMAD_FHA_dom_sf"/>
</dbReference>
<evidence type="ECO:0000256" key="4">
    <source>
        <dbReference type="PROSITE-ProRule" id="PRU00289"/>
    </source>
</evidence>
<evidence type="ECO:0000259" key="5">
    <source>
        <dbReference type="PROSITE" id="PS50006"/>
    </source>
</evidence>
<keyword evidence="2 4" id="KW-0547">Nucleotide-binding</keyword>
<dbReference type="CDD" id="cd01127">
    <property type="entry name" value="TrwB_TraG_TraD_VirD4"/>
    <property type="match status" value="1"/>
</dbReference>
<feature type="binding site" evidence="4">
    <location>
        <begin position="927"/>
        <end position="934"/>
    </location>
    <ligand>
        <name>ATP</name>
        <dbReference type="ChEBI" id="CHEBI:30616"/>
    </ligand>
</feature>
<evidence type="ECO:0000256" key="3">
    <source>
        <dbReference type="ARBA" id="ARBA00022840"/>
    </source>
</evidence>
<evidence type="ECO:0000256" key="1">
    <source>
        <dbReference type="ARBA" id="ARBA00022553"/>
    </source>
</evidence>
<dbReference type="Proteomes" id="UP000001116">
    <property type="component" value="Chromosome"/>
</dbReference>
<evidence type="ECO:0000313" key="7">
    <source>
        <dbReference type="EMBL" id="ABS05253.1"/>
    </source>
</evidence>
<dbReference type="SMART" id="SM00382">
    <property type="entry name" value="AAA"/>
    <property type="match status" value="3"/>
</dbReference>
<dbReference type="HOGENOM" id="CLU_003134_6_0_11"/>
<dbReference type="InterPro" id="IPR002543">
    <property type="entry name" value="FtsK_dom"/>
</dbReference>
<dbReference type="SUPFAM" id="SSF52540">
    <property type="entry name" value="P-loop containing nucleoside triphosphate hydrolases"/>
    <property type="match status" value="3"/>
</dbReference>
<dbReference type="PROSITE" id="PS50006">
    <property type="entry name" value="FHA_DOMAIN"/>
    <property type="match status" value="1"/>
</dbReference>
<evidence type="ECO:0000256" key="2">
    <source>
        <dbReference type="ARBA" id="ARBA00022741"/>
    </source>
</evidence>
<keyword evidence="8" id="KW-1185">Reference proteome</keyword>
<evidence type="ECO:0000259" key="6">
    <source>
        <dbReference type="PROSITE" id="PS50901"/>
    </source>
</evidence>
<dbReference type="KEGG" id="kra:Krad_3790"/>
<feature type="binding site" evidence="4">
    <location>
        <begin position="627"/>
        <end position="634"/>
    </location>
    <ligand>
        <name>ATP</name>
        <dbReference type="ChEBI" id="CHEBI:30616"/>
    </ligand>
</feature>
<reference evidence="8" key="1">
    <citation type="journal article" date="2008" name="PLoS ONE">
        <title>Survival in nuclear waste, extreme resistance, and potential applications gleaned from the genome sequence of Kineococcus radiotolerans SRS30216.</title>
        <authorList>
            <person name="Bagwell C.E."/>
            <person name="Bhat S."/>
            <person name="Hawkins G.M."/>
            <person name="Smith B.W."/>
            <person name="Biswas T."/>
            <person name="Hoover T.R."/>
            <person name="Saunders E."/>
            <person name="Han C.S."/>
            <person name="Tsodikov O.V."/>
            <person name="Shimkets L.J."/>
        </authorList>
    </citation>
    <scope>NUCLEOTIDE SEQUENCE [LARGE SCALE GENOMIC DNA]</scope>
    <source>
        <strain evidence="8">ATCC BAA-149 / DSM 14245 / SRS30216</strain>
    </source>
</reference>
<organism evidence="7 8">
    <name type="scientific">Kineococcus radiotolerans (strain ATCC BAA-149 / DSM 14245 / SRS30216)</name>
    <dbReference type="NCBI Taxonomy" id="266940"/>
    <lineage>
        <taxon>Bacteria</taxon>
        <taxon>Bacillati</taxon>
        <taxon>Actinomycetota</taxon>
        <taxon>Actinomycetes</taxon>
        <taxon>Kineosporiales</taxon>
        <taxon>Kineosporiaceae</taxon>
        <taxon>Kineococcus</taxon>
    </lineage>
</organism>
<dbReference type="EMBL" id="CP000750">
    <property type="protein sequence ID" value="ABS05253.1"/>
    <property type="molecule type" value="Genomic_DNA"/>
</dbReference>
<dbReference type="CDD" id="cd00060">
    <property type="entry name" value="FHA"/>
    <property type="match status" value="1"/>
</dbReference>
<dbReference type="InterPro" id="IPR027417">
    <property type="entry name" value="P-loop_NTPase"/>
</dbReference>
<dbReference type="Gene3D" id="3.40.50.300">
    <property type="entry name" value="P-loop containing nucleotide triphosphate hydrolases"/>
    <property type="match status" value="3"/>
</dbReference>
<keyword evidence="3 4" id="KW-0067">ATP-binding</keyword>
<keyword evidence="1" id="KW-0597">Phosphoprotein</keyword>
<keyword evidence="7" id="KW-0131">Cell cycle</keyword>
<dbReference type="GO" id="GO:0005524">
    <property type="term" value="F:ATP binding"/>
    <property type="evidence" value="ECO:0007669"/>
    <property type="project" value="UniProtKB-UniRule"/>
</dbReference>
<name>A6WEL4_KINRD</name>
<keyword evidence="7" id="KW-0132">Cell division</keyword>
<dbReference type="PROSITE" id="PS50901">
    <property type="entry name" value="FTSK"/>
    <property type="match status" value="2"/>
</dbReference>
<dbReference type="SUPFAM" id="SSF49879">
    <property type="entry name" value="SMAD/FHA domain"/>
    <property type="match status" value="1"/>
</dbReference>
<protein>
    <submittedName>
        <fullName evidence="7">Cell divisionFtsK/SpoIIIE</fullName>
    </submittedName>
</protein>
<dbReference type="Pfam" id="PF00498">
    <property type="entry name" value="FHA"/>
    <property type="match status" value="1"/>
</dbReference>
<accession>A6WEL4</accession>
<gene>
    <name evidence="7" type="ordered locus">Krad_3790</name>
</gene>